<name>A0ABT7V7R0_9ACTN</name>
<evidence type="ECO:0000256" key="12">
    <source>
        <dbReference type="RuleBase" id="RU003750"/>
    </source>
</evidence>
<evidence type="ECO:0000256" key="13">
    <source>
        <dbReference type="SAM" id="Phobius"/>
    </source>
</evidence>
<dbReference type="PANTHER" id="PTHR14269">
    <property type="entry name" value="CDP-DIACYLGLYCEROL--GLYCEROL-3-PHOSPHATE 3-PHOSPHATIDYLTRANSFERASE-RELATED"/>
    <property type="match status" value="1"/>
</dbReference>
<dbReference type="InterPro" id="IPR000462">
    <property type="entry name" value="CDP-OH_P_trans"/>
</dbReference>
<evidence type="ECO:0000313" key="15">
    <source>
        <dbReference type="Proteomes" id="UP001529421"/>
    </source>
</evidence>
<proteinExistence type="inferred from homology"/>
<comment type="caution">
    <text evidence="14">The sequence shown here is derived from an EMBL/GenBank/DDBJ whole genome shotgun (WGS) entry which is preliminary data.</text>
</comment>
<dbReference type="InterPro" id="IPR050324">
    <property type="entry name" value="CDP-alcohol_PTase-I"/>
</dbReference>
<dbReference type="Gene3D" id="1.20.120.1760">
    <property type="match status" value="1"/>
</dbReference>
<evidence type="ECO:0000256" key="4">
    <source>
        <dbReference type="ARBA" id="ARBA00022679"/>
    </source>
</evidence>
<evidence type="ECO:0000256" key="6">
    <source>
        <dbReference type="ARBA" id="ARBA00022989"/>
    </source>
</evidence>
<keyword evidence="9" id="KW-0594">Phospholipid biosynthesis</keyword>
<dbReference type="InterPro" id="IPR043130">
    <property type="entry name" value="CDP-OH_PTrfase_TM_dom"/>
</dbReference>
<dbReference type="Proteomes" id="UP001529421">
    <property type="component" value="Unassembled WGS sequence"/>
</dbReference>
<dbReference type="EC" id="2.7.8.5" evidence="11"/>
<feature type="transmembrane region" description="Helical" evidence="13">
    <location>
        <begin position="91"/>
        <end position="116"/>
    </location>
</feature>
<sequence>MGRNAQGELTSIWTPANVITCIRICFIPVFMLLATQSRDVAGALTQPALAIGACILYILLSLTDKLDGSLARKRNEITDFGKFLDPIADKLLVFSALLLLLADGYVNVWFVFIILFREFLVSALRMVASAAGEVIAADKLGKAKTAVTMVSLCGFYVSFALTSLGVATLSEWILGISQALMIAAVVLTVVSGLQYFWNARKVVFRV</sequence>
<dbReference type="NCBIfam" id="TIGR00560">
    <property type="entry name" value="pgsA"/>
    <property type="match status" value="1"/>
</dbReference>
<feature type="transmembrane region" description="Helical" evidence="13">
    <location>
        <begin position="40"/>
        <end position="60"/>
    </location>
</feature>
<feature type="transmembrane region" description="Helical" evidence="13">
    <location>
        <begin position="12"/>
        <end position="33"/>
    </location>
</feature>
<keyword evidence="15" id="KW-1185">Reference proteome</keyword>
<keyword evidence="6 13" id="KW-1133">Transmembrane helix</keyword>
<reference evidence="14 15" key="2">
    <citation type="submission" date="2023-06" db="EMBL/GenBank/DDBJ databases">
        <authorList>
            <person name="Zeman M."/>
            <person name="Kubasova T."/>
            <person name="Jahodarova E."/>
            <person name="Nykrynova M."/>
            <person name="Rychlik I."/>
        </authorList>
    </citation>
    <scope>NUCLEOTIDE SEQUENCE [LARGE SCALE GENOMIC DNA]</scope>
    <source>
        <strain evidence="14 15">154_Feed</strain>
    </source>
</reference>
<protein>
    <recommendedName>
        <fullName evidence="11">CDP-diacylglycerol--glycerol-3-phosphate 3-phosphatidyltransferase</fullName>
        <ecNumber evidence="11">2.7.8.5</ecNumber>
    </recommendedName>
</protein>
<dbReference type="PIRSF" id="PIRSF000847">
    <property type="entry name" value="Phos_ph_gly_syn"/>
    <property type="match status" value="1"/>
</dbReference>
<keyword evidence="5 13" id="KW-0812">Transmembrane</keyword>
<dbReference type="EMBL" id="JAUDDZ010000001">
    <property type="protein sequence ID" value="MDM8273917.1"/>
    <property type="molecule type" value="Genomic_DNA"/>
</dbReference>
<dbReference type="InterPro" id="IPR004570">
    <property type="entry name" value="Phosphatidylglycerol_P_synth"/>
</dbReference>
<keyword evidence="3" id="KW-0444">Lipid biosynthesis</keyword>
<dbReference type="PROSITE" id="PS00379">
    <property type="entry name" value="CDP_ALCOHOL_P_TRANSF"/>
    <property type="match status" value="1"/>
</dbReference>
<evidence type="ECO:0000256" key="5">
    <source>
        <dbReference type="ARBA" id="ARBA00022692"/>
    </source>
</evidence>
<reference evidence="15" key="1">
    <citation type="submission" date="2023-06" db="EMBL/GenBank/DDBJ databases">
        <title>Identification and characterization of horizontal gene transfer across gut microbiota members of farm animals based on homology search.</title>
        <authorList>
            <person name="Zeman M."/>
            <person name="Kubasova T."/>
            <person name="Jahodarova E."/>
            <person name="Nykrynova M."/>
            <person name="Rychlik I."/>
        </authorList>
    </citation>
    <scope>NUCLEOTIDE SEQUENCE [LARGE SCALE GENOMIC DNA]</scope>
    <source>
        <strain evidence="15">154_Feed</strain>
    </source>
</reference>
<dbReference type="GO" id="GO:0008444">
    <property type="term" value="F:CDP-diacylglycerol-glycerol-3-phosphate 3-phosphatidyltransferase activity"/>
    <property type="evidence" value="ECO:0007669"/>
    <property type="project" value="UniProtKB-EC"/>
</dbReference>
<comment type="subcellular location">
    <subcellularLocation>
        <location evidence="1">Membrane</location>
        <topology evidence="1">Multi-pass membrane protein</topology>
    </subcellularLocation>
</comment>
<evidence type="ECO:0000256" key="10">
    <source>
        <dbReference type="ARBA" id="ARBA00023264"/>
    </source>
</evidence>
<dbReference type="PANTHER" id="PTHR14269:SF62">
    <property type="entry name" value="CDP-DIACYLGLYCEROL--GLYCEROL-3-PHOSPHATE 3-PHOSPHATIDYLTRANSFERASE 1, CHLOROPLASTIC"/>
    <property type="match status" value="1"/>
</dbReference>
<accession>A0ABT7V7R0</accession>
<evidence type="ECO:0000313" key="14">
    <source>
        <dbReference type="EMBL" id="MDM8273917.1"/>
    </source>
</evidence>
<keyword evidence="10" id="KW-1208">Phospholipid metabolism</keyword>
<dbReference type="Pfam" id="PF01066">
    <property type="entry name" value="CDP-OH_P_transf"/>
    <property type="match status" value="1"/>
</dbReference>
<feature type="transmembrane region" description="Helical" evidence="13">
    <location>
        <begin position="146"/>
        <end position="166"/>
    </location>
</feature>
<dbReference type="RefSeq" id="WP_289543597.1">
    <property type="nucleotide sequence ID" value="NZ_JAUDDZ010000001.1"/>
</dbReference>
<feature type="transmembrane region" description="Helical" evidence="13">
    <location>
        <begin position="172"/>
        <end position="197"/>
    </location>
</feature>
<evidence type="ECO:0000256" key="1">
    <source>
        <dbReference type="ARBA" id="ARBA00004141"/>
    </source>
</evidence>
<keyword evidence="8 13" id="KW-0472">Membrane</keyword>
<keyword evidence="7" id="KW-0443">Lipid metabolism</keyword>
<evidence type="ECO:0000256" key="11">
    <source>
        <dbReference type="NCBIfam" id="TIGR00560"/>
    </source>
</evidence>
<gene>
    <name evidence="14" type="primary">pgsA</name>
    <name evidence="14" type="ORF">QUW28_00145</name>
</gene>
<keyword evidence="4 12" id="KW-0808">Transferase</keyword>
<comment type="similarity">
    <text evidence="2 12">Belongs to the CDP-alcohol phosphatidyltransferase class-I family.</text>
</comment>
<evidence type="ECO:0000256" key="3">
    <source>
        <dbReference type="ARBA" id="ARBA00022516"/>
    </source>
</evidence>
<evidence type="ECO:0000256" key="2">
    <source>
        <dbReference type="ARBA" id="ARBA00010441"/>
    </source>
</evidence>
<dbReference type="InterPro" id="IPR048254">
    <property type="entry name" value="CDP_ALCOHOL_P_TRANSF_CS"/>
</dbReference>
<organism evidence="14 15">
    <name type="scientific">Enorma phocaeensis</name>
    <dbReference type="NCBI Taxonomy" id="1871019"/>
    <lineage>
        <taxon>Bacteria</taxon>
        <taxon>Bacillati</taxon>
        <taxon>Actinomycetota</taxon>
        <taxon>Coriobacteriia</taxon>
        <taxon>Coriobacteriales</taxon>
        <taxon>Coriobacteriaceae</taxon>
        <taxon>Enorma</taxon>
    </lineage>
</organism>
<evidence type="ECO:0000256" key="7">
    <source>
        <dbReference type="ARBA" id="ARBA00023098"/>
    </source>
</evidence>
<evidence type="ECO:0000256" key="8">
    <source>
        <dbReference type="ARBA" id="ARBA00023136"/>
    </source>
</evidence>
<evidence type="ECO:0000256" key="9">
    <source>
        <dbReference type="ARBA" id="ARBA00023209"/>
    </source>
</evidence>